<feature type="transmembrane region" description="Helical" evidence="2">
    <location>
        <begin position="43"/>
        <end position="67"/>
    </location>
</feature>
<name>A0AAE1EUA6_PETCI</name>
<keyword evidence="2" id="KW-0472">Membrane</keyword>
<dbReference type="EMBL" id="JAWQEG010004418">
    <property type="protein sequence ID" value="KAK3861735.1"/>
    <property type="molecule type" value="Genomic_DNA"/>
</dbReference>
<feature type="compositionally biased region" description="Basic residues" evidence="1">
    <location>
        <begin position="563"/>
        <end position="579"/>
    </location>
</feature>
<feature type="transmembrane region" description="Helical" evidence="2">
    <location>
        <begin position="74"/>
        <end position="95"/>
    </location>
</feature>
<feature type="region of interest" description="Disordered" evidence="1">
    <location>
        <begin position="563"/>
        <end position="584"/>
    </location>
</feature>
<proteinExistence type="predicted"/>
<comment type="caution">
    <text evidence="3">The sequence shown here is derived from an EMBL/GenBank/DDBJ whole genome shotgun (WGS) entry which is preliminary data.</text>
</comment>
<feature type="region of interest" description="Disordered" evidence="1">
    <location>
        <begin position="483"/>
        <end position="544"/>
    </location>
</feature>
<keyword evidence="2" id="KW-1133">Transmembrane helix</keyword>
<evidence type="ECO:0000256" key="1">
    <source>
        <dbReference type="SAM" id="MobiDB-lite"/>
    </source>
</evidence>
<accession>A0AAE1EUA6</accession>
<dbReference type="AlphaFoldDB" id="A0AAE1EUA6"/>
<reference evidence="3" key="1">
    <citation type="submission" date="2023-10" db="EMBL/GenBank/DDBJ databases">
        <title>Genome assemblies of two species of porcelain crab, Petrolisthes cinctipes and Petrolisthes manimaculis (Anomura: Porcellanidae).</title>
        <authorList>
            <person name="Angst P."/>
        </authorList>
    </citation>
    <scope>NUCLEOTIDE SEQUENCE</scope>
    <source>
        <strain evidence="3">PB745_01</strain>
        <tissue evidence="3">Gill</tissue>
    </source>
</reference>
<sequence length="613" mass="65660">MIPTIMHHYGTEVVLRPIDGDVENNNTRIGGFGFLSLNSSTKVATSTMLVVSGIGLVGLLVFLFCHFTNSTDNIVVMGGVALLVCIIIVICYTKPISMLTSFEKDEGKEDDPPAYEDVMMEPPPPPYFTVVNENPYTNPPTTTTTTLPPQYQLHVAPRDAPLFSKWLMKMGGLMGQTVCRSGRIYHSDSSVPSSAAAAAAAGGPVVRRSGVSIVCNRPVISEGNVVHSGSGLCGGGSGWPSRALQQVSARINPALSRNSPTSPPPGQGGEIVKNSHMLPQLLVQSSSTSVSTRLRRSPSTPILTTKRQSVGVVSRLRVSCPFFLGTFSTTALSRCYSSTNDSYSSTDLSSSCYPSTKELTTSFPDYYSSTSTSFPDYYSSSSTSFPDYYSSSSSFPDYSSYSATCFPDYSTSTTSFRRSSSTPYLNSCVAFSSTCHTSASQTPVIPTPYISPSSSSTSFLRRSSSTPFVSALLAPSFPSSGTLASSKSSSDVHNTSKPASSTSCSITPTSLPSFHRSTSSPYLTSLSTSNNNNTSTSSNVYNPPFRISYSTPSSPITVTRLVHHHHHSNTPNIRPRRQRVSVEGPPPASVIVEIDSEGEVEGERAGSWYPMYF</sequence>
<keyword evidence="2" id="KW-0812">Transmembrane</keyword>
<evidence type="ECO:0000313" key="4">
    <source>
        <dbReference type="Proteomes" id="UP001286313"/>
    </source>
</evidence>
<protein>
    <submittedName>
        <fullName evidence="3">Uncharacterized protein</fullName>
    </submittedName>
</protein>
<dbReference type="Proteomes" id="UP001286313">
    <property type="component" value="Unassembled WGS sequence"/>
</dbReference>
<feature type="compositionally biased region" description="Polar residues" evidence="1">
    <location>
        <begin position="491"/>
        <end position="516"/>
    </location>
</feature>
<evidence type="ECO:0000313" key="3">
    <source>
        <dbReference type="EMBL" id="KAK3861735.1"/>
    </source>
</evidence>
<keyword evidence="4" id="KW-1185">Reference proteome</keyword>
<evidence type="ECO:0000256" key="2">
    <source>
        <dbReference type="SAM" id="Phobius"/>
    </source>
</evidence>
<feature type="compositionally biased region" description="Low complexity" evidence="1">
    <location>
        <begin position="517"/>
        <end position="539"/>
    </location>
</feature>
<organism evidence="3 4">
    <name type="scientific">Petrolisthes cinctipes</name>
    <name type="common">Flat porcelain crab</name>
    <dbReference type="NCBI Taxonomy" id="88211"/>
    <lineage>
        <taxon>Eukaryota</taxon>
        <taxon>Metazoa</taxon>
        <taxon>Ecdysozoa</taxon>
        <taxon>Arthropoda</taxon>
        <taxon>Crustacea</taxon>
        <taxon>Multicrustacea</taxon>
        <taxon>Malacostraca</taxon>
        <taxon>Eumalacostraca</taxon>
        <taxon>Eucarida</taxon>
        <taxon>Decapoda</taxon>
        <taxon>Pleocyemata</taxon>
        <taxon>Anomura</taxon>
        <taxon>Galatheoidea</taxon>
        <taxon>Porcellanidae</taxon>
        <taxon>Petrolisthes</taxon>
    </lineage>
</organism>
<gene>
    <name evidence="3" type="ORF">Pcinc_032330</name>
</gene>